<keyword evidence="1" id="KW-0732">Signal</keyword>
<evidence type="ECO:0000313" key="2">
    <source>
        <dbReference type="EMBL" id="AZL73015.1"/>
    </source>
</evidence>
<keyword evidence="3" id="KW-1185">Reference proteome</keyword>
<evidence type="ECO:0000256" key="1">
    <source>
        <dbReference type="SAM" id="SignalP"/>
    </source>
</evidence>
<name>A0ABN5TDG8_9PSED</name>
<dbReference type="RefSeq" id="WP_125463211.1">
    <property type="nucleotide sequence ID" value="NZ_CP034337.1"/>
</dbReference>
<protein>
    <submittedName>
        <fullName evidence="2">Uncharacterized protein</fullName>
    </submittedName>
</protein>
<organism evidence="2 3">
    <name type="scientific">Pseudomonas oryziphila</name>
    <dbReference type="NCBI Taxonomy" id="2894079"/>
    <lineage>
        <taxon>Bacteria</taxon>
        <taxon>Pseudomonadati</taxon>
        <taxon>Pseudomonadota</taxon>
        <taxon>Gammaproteobacteria</taxon>
        <taxon>Pseudomonadales</taxon>
        <taxon>Pseudomonadaceae</taxon>
        <taxon>Pseudomonas</taxon>
    </lineage>
</organism>
<dbReference type="Proteomes" id="UP000272622">
    <property type="component" value="Chromosome"/>
</dbReference>
<sequence>MKPTLPNNWRSTTLLFLLLAAQCISAQLAWGEAKIDLKNNNGTTCSISVQNDAKLLKDTSCKNDEVYYFKLAEVLAGTKISFYDHNSRDSCSTTGWWFTVEAANFSTSTGWVKFSDLRDKSENEMITAGLFLVRKKGEIKDGNLSCVRSSNFN</sequence>
<feature type="chain" id="PRO_5046531175" evidence="1">
    <location>
        <begin position="27"/>
        <end position="153"/>
    </location>
</feature>
<feature type="signal peptide" evidence="1">
    <location>
        <begin position="1"/>
        <end position="26"/>
    </location>
</feature>
<gene>
    <name evidence="2" type="ORF">EI693_07855</name>
</gene>
<dbReference type="EMBL" id="CP034337">
    <property type="protein sequence ID" value="AZL73015.1"/>
    <property type="molecule type" value="Genomic_DNA"/>
</dbReference>
<proteinExistence type="predicted"/>
<evidence type="ECO:0000313" key="3">
    <source>
        <dbReference type="Proteomes" id="UP000272622"/>
    </source>
</evidence>
<reference evidence="2 3" key="1">
    <citation type="submission" date="2018-12" db="EMBL/GenBank/DDBJ databases">
        <authorList>
            <person name="Li S."/>
            <person name="Yang R."/>
            <person name="Chen G."/>
            <person name="Zou L."/>
            <person name="Zhang C."/>
            <person name="Chen Y."/>
            <person name="Liu Z."/>
            <person name="Li Y."/>
            <person name="Yan Y."/>
            <person name="Huang M."/>
            <person name="Chen T."/>
        </authorList>
    </citation>
    <scope>NUCLEOTIDE SEQUENCE [LARGE SCALE GENOMIC DNA]</scope>
    <source>
        <strain evidence="2 3">2014</strain>
    </source>
</reference>
<accession>A0ABN5TDG8</accession>